<keyword evidence="5" id="KW-0289">Folate biosynthesis</keyword>
<reference evidence="11" key="1">
    <citation type="submission" date="2022-06" db="EMBL/GenBank/DDBJ databases">
        <title>A novel DMS-producing enzyme.</title>
        <authorList>
            <person name="Zhang Y."/>
        </authorList>
    </citation>
    <scope>NUCLEOTIDE SEQUENCE</scope>
    <source>
        <strain evidence="11">RT37</strain>
    </source>
</reference>
<keyword evidence="4" id="KW-0663">Pyridoxal phosphate</keyword>
<evidence type="ECO:0000256" key="9">
    <source>
        <dbReference type="ARBA" id="ARBA00049529"/>
    </source>
</evidence>
<dbReference type="Gene3D" id="3.20.10.10">
    <property type="entry name" value="D-amino Acid Aminotransferase, subunit A, domain 2"/>
    <property type="match status" value="1"/>
</dbReference>
<dbReference type="GO" id="GO:0046656">
    <property type="term" value="P:folic acid biosynthetic process"/>
    <property type="evidence" value="ECO:0007669"/>
    <property type="project" value="UniProtKB-KW"/>
</dbReference>
<organism evidence="11">
    <name type="scientific">Halomonas sp. RT37</name>
    <dbReference type="NCBI Taxonomy" id="2950872"/>
    <lineage>
        <taxon>Bacteria</taxon>
        <taxon>Pseudomonadati</taxon>
        <taxon>Pseudomonadota</taxon>
        <taxon>Gammaproteobacteria</taxon>
        <taxon>Oceanospirillales</taxon>
        <taxon>Halomonadaceae</taxon>
        <taxon>Halomonas</taxon>
    </lineage>
</organism>
<dbReference type="InterPro" id="IPR017824">
    <property type="entry name" value="Aminodeoxychorismate_lyase_IV"/>
</dbReference>
<sequence length="272" mass="29333">MNRPSEPTLPLSDRGLAYGDGLFETVLVRDGTPLLWSEHLARLLKGCRVLDLPPPRTEALASALAGAGPGLGVLKLVYTRGSGGRGYAPPASSDPRLEAIWSSFAPDQQRWAAGVRVRRCRLRLARQPVLAGIKHLARLENVLARSEWRGPAIAEGLLEDDRGQLVEATAMNVFFLARGAEQVSTPPLDQCGVAGTLRAALLEQGAVVEAPLLADELSSCEAVWLGNSVQGVWPVARLDDSEGQPQHGWELNDVHRAFQHRAHRLLGYAGAD</sequence>
<dbReference type="InterPro" id="IPR050571">
    <property type="entry name" value="Class-IV_PLP-Dep_Aminotrnsfr"/>
</dbReference>
<dbReference type="InterPro" id="IPR043132">
    <property type="entry name" value="BCAT-like_C"/>
</dbReference>
<dbReference type="InterPro" id="IPR036038">
    <property type="entry name" value="Aminotransferase-like"/>
</dbReference>
<comment type="similarity">
    <text evidence="2">Belongs to the class-IV pyridoxal-phosphate-dependent aminotransferase family.</text>
</comment>
<evidence type="ECO:0000256" key="2">
    <source>
        <dbReference type="ARBA" id="ARBA00009320"/>
    </source>
</evidence>
<evidence type="ECO:0000256" key="8">
    <source>
        <dbReference type="ARBA" id="ARBA00035676"/>
    </source>
</evidence>
<protein>
    <recommendedName>
        <fullName evidence="8 10">Aminodeoxychorismate lyase</fullName>
        <ecNumber evidence="8 10">4.1.3.38</ecNumber>
    </recommendedName>
</protein>
<comment type="pathway">
    <text evidence="7">Cofactor biosynthesis; tetrahydrofolate biosynthesis; 4-aminobenzoate from chorismate: step 2/2.</text>
</comment>
<keyword evidence="6 11" id="KW-0456">Lyase</keyword>
<accession>A0AAU7KM14</accession>
<evidence type="ECO:0000313" key="11">
    <source>
        <dbReference type="EMBL" id="XBO72601.1"/>
    </source>
</evidence>
<dbReference type="PANTHER" id="PTHR42743:SF2">
    <property type="entry name" value="AMINODEOXYCHORISMATE LYASE"/>
    <property type="match status" value="1"/>
</dbReference>
<comment type="catalytic activity">
    <reaction evidence="9">
        <text>4-amino-4-deoxychorismate = 4-aminobenzoate + pyruvate + H(+)</text>
        <dbReference type="Rhea" id="RHEA:16201"/>
        <dbReference type="ChEBI" id="CHEBI:15361"/>
        <dbReference type="ChEBI" id="CHEBI:15378"/>
        <dbReference type="ChEBI" id="CHEBI:17836"/>
        <dbReference type="ChEBI" id="CHEBI:58406"/>
        <dbReference type="EC" id="4.1.3.38"/>
    </reaction>
</comment>
<evidence type="ECO:0000256" key="6">
    <source>
        <dbReference type="ARBA" id="ARBA00023239"/>
    </source>
</evidence>
<dbReference type="GO" id="GO:0008696">
    <property type="term" value="F:4-amino-4-deoxychorismate lyase activity"/>
    <property type="evidence" value="ECO:0007669"/>
    <property type="project" value="UniProtKB-UniRule"/>
</dbReference>
<comment type="cofactor">
    <cofactor evidence="1">
        <name>pyridoxal 5'-phosphate</name>
        <dbReference type="ChEBI" id="CHEBI:597326"/>
    </cofactor>
</comment>
<evidence type="ECO:0000256" key="4">
    <source>
        <dbReference type="ARBA" id="ARBA00022898"/>
    </source>
</evidence>
<dbReference type="GO" id="GO:0030170">
    <property type="term" value="F:pyridoxal phosphate binding"/>
    <property type="evidence" value="ECO:0007669"/>
    <property type="project" value="InterPro"/>
</dbReference>
<evidence type="ECO:0000256" key="10">
    <source>
        <dbReference type="NCBIfam" id="TIGR03461"/>
    </source>
</evidence>
<dbReference type="GO" id="GO:0008153">
    <property type="term" value="P:4-aminobenzoate biosynthetic process"/>
    <property type="evidence" value="ECO:0007669"/>
    <property type="project" value="UniProtKB-UniRule"/>
</dbReference>
<evidence type="ECO:0000256" key="7">
    <source>
        <dbReference type="ARBA" id="ARBA00035633"/>
    </source>
</evidence>
<dbReference type="InterPro" id="IPR043131">
    <property type="entry name" value="BCAT-like_N"/>
</dbReference>
<dbReference type="SUPFAM" id="SSF56752">
    <property type="entry name" value="D-aminoacid aminotransferase-like PLP-dependent enzymes"/>
    <property type="match status" value="1"/>
</dbReference>
<dbReference type="Gene3D" id="3.30.470.10">
    <property type="match status" value="1"/>
</dbReference>
<gene>
    <name evidence="11" type="primary">pabC</name>
    <name evidence="11" type="ORF">NFG58_07850</name>
</gene>
<name>A0AAU7KM14_9GAMM</name>
<dbReference type="GO" id="GO:0005829">
    <property type="term" value="C:cytosol"/>
    <property type="evidence" value="ECO:0007669"/>
    <property type="project" value="TreeGrafter"/>
</dbReference>
<evidence type="ECO:0000256" key="3">
    <source>
        <dbReference type="ARBA" id="ARBA00011738"/>
    </source>
</evidence>
<dbReference type="EMBL" id="CP098827">
    <property type="protein sequence ID" value="XBO72601.1"/>
    <property type="molecule type" value="Genomic_DNA"/>
</dbReference>
<proteinExistence type="inferred from homology"/>
<dbReference type="PANTHER" id="PTHR42743">
    <property type="entry name" value="AMINO-ACID AMINOTRANSFERASE"/>
    <property type="match status" value="1"/>
</dbReference>
<dbReference type="Pfam" id="PF01063">
    <property type="entry name" value="Aminotran_4"/>
    <property type="match status" value="1"/>
</dbReference>
<dbReference type="AlphaFoldDB" id="A0AAU7KM14"/>
<evidence type="ECO:0000256" key="5">
    <source>
        <dbReference type="ARBA" id="ARBA00022909"/>
    </source>
</evidence>
<dbReference type="RefSeq" id="WP_348827904.1">
    <property type="nucleotide sequence ID" value="NZ_CP098827.1"/>
</dbReference>
<dbReference type="NCBIfam" id="TIGR03461">
    <property type="entry name" value="pabC_Proteo"/>
    <property type="match status" value="1"/>
</dbReference>
<evidence type="ECO:0000256" key="1">
    <source>
        <dbReference type="ARBA" id="ARBA00001933"/>
    </source>
</evidence>
<comment type="subunit">
    <text evidence="3">Homodimer.</text>
</comment>
<dbReference type="EC" id="4.1.3.38" evidence="8 10"/>
<dbReference type="InterPro" id="IPR001544">
    <property type="entry name" value="Aminotrans_IV"/>
</dbReference>